<dbReference type="Gene3D" id="3.10.10.10">
    <property type="entry name" value="HIV Type 1 Reverse Transcriptase, subunit A, domain 1"/>
    <property type="match status" value="1"/>
</dbReference>
<dbReference type="Proteomes" id="UP001234989">
    <property type="component" value="Chromosome 9"/>
</dbReference>
<dbReference type="EMBL" id="CP133620">
    <property type="protein sequence ID" value="WMV45549.1"/>
    <property type="molecule type" value="Genomic_DNA"/>
</dbReference>
<dbReference type="InterPro" id="IPR043128">
    <property type="entry name" value="Rev_trsase/Diguanyl_cyclase"/>
</dbReference>
<dbReference type="SUPFAM" id="SSF56672">
    <property type="entry name" value="DNA/RNA polymerases"/>
    <property type="match status" value="1"/>
</dbReference>
<evidence type="ECO:0000313" key="4">
    <source>
        <dbReference type="Proteomes" id="UP001234989"/>
    </source>
</evidence>
<dbReference type="InterPro" id="IPR053134">
    <property type="entry name" value="RNA-dir_DNA_polymerase"/>
</dbReference>
<gene>
    <name evidence="3" type="ORF">MTR67_038934</name>
</gene>
<dbReference type="AlphaFoldDB" id="A0AAF0UGR3"/>
<accession>A0AAF0UGR3</accession>
<keyword evidence="4" id="KW-1185">Reference proteome</keyword>
<dbReference type="PANTHER" id="PTHR24559">
    <property type="entry name" value="TRANSPOSON TY3-I GAG-POL POLYPROTEIN"/>
    <property type="match status" value="1"/>
</dbReference>
<reference evidence="3" key="1">
    <citation type="submission" date="2023-08" db="EMBL/GenBank/DDBJ databases">
        <title>A de novo genome assembly of Solanum verrucosum Schlechtendal, a Mexican diploid species geographically isolated from the other diploid A-genome species in potato relatives.</title>
        <authorList>
            <person name="Hosaka K."/>
        </authorList>
    </citation>
    <scope>NUCLEOTIDE SEQUENCE</scope>
    <source>
        <tissue evidence="3">Young leaves</tissue>
    </source>
</reference>
<evidence type="ECO:0000259" key="2">
    <source>
        <dbReference type="Pfam" id="PF00078"/>
    </source>
</evidence>
<organism evidence="3 4">
    <name type="scientific">Solanum verrucosum</name>
    <dbReference type="NCBI Taxonomy" id="315347"/>
    <lineage>
        <taxon>Eukaryota</taxon>
        <taxon>Viridiplantae</taxon>
        <taxon>Streptophyta</taxon>
        <taxon>Embryophyta</taxon>
        <taxon>Tracheophyta</taxon>
        <taxon>Spermatophyta</taxon>
        <taxon>Magnoliopsida</taxon>
        <taxon>eudicotyledons</taxon>
        <taxon>Gunneridae</taxon>
        <taxon>Pentapetalae</taxon>
        <taxon>asterids</taxon>
        <taxon>lamiids</taxon>
        <taxon>Solanales</taxon>
        <taxon>Solanaceae</taxon>
        <taxon>Solanoideae</taxon>
        <taxon>Solaneae</taxon>
        <taxon>Solanum</taxon>
    </lineage>
</organism>
<dbReference type="InterPro" id="IPR000477">
    <property type="entry name" value="RT_dom"/>
</dbReference>
<dbReference type="Gene3D" id="3.30.70.270">
    <property type="match status" value="2"/>
</dbReference>
<dbReference type="InterPro" id="IPR043502">
    <property type="entry name" value="DNA/RNA_pol_sf"/>
</dbReference>
<dbReference type="CDD" id="cd01647">
    <property type="entry name" value="RT_LTR"/>
    <property type="match status" value="1"/>
</dbReference>
<evidence type="ECO:0000313" key="3">
    <source>
        <dbReference type="EMBL" id="WMV45549.1"/>
    </source>
</evidence>
<dbReference type="PANTHER" id="PTHR24559:SF444">
    <property type="entry name" value="REVERSE TRANSCRIPTASE DOMAIN-CONTAINING PROTEIN"/>
    <property type="match status" value="1"/>
</dbReference>
<evidence type="ECO:0000256" key="1">
    <source>
        <dbReference type="SAM" id="MobiDB-lite"/>
    </source>
</evidence>
<dbReference type="Pfam" id="PF00078">
    <property type="entry name" value="RVT_1"/>
    <property type="match status" value="1"/>
</dbReference>
<protein>
    <recommendedName>
        <fullName evidence="2">Reverse transcriptase domain-containing protein</fullName>
    </recommendedName>
</protein>
<proteinExistence type="predicted"/>
<sequence length="454" mass="52170">MNNMSMWPELTNPLIAPPVVKEKPDRTRMLRRKKTGESKVSSKLPKTEVTMKFSVFHVKGHNKIGFHFLRIDGVGSTNEEHRATPISNVAEPSGSRKGGTRPKYQRRLNPLMQEVVKKEITKWLDVGVVYPITDCKWVSPVQCVPKKRGITVVRNEKGLARGEWYCLLDGYSEYNQIYMAPENEEKTTFTCPYVTYTFERMPFGLCNAPTTFQRCMLSIFTAMVEDSMKVVMDVFLVVVIHLKHIWNILQRCVETNLVLNWDKCHFMVKEGIILGNKISGEGMQVDQAKVEVIAKQPPPISVKGVQKFLGHTCFYRVFIKDFSKVAYSLCKLLEKESTFNFDEIFLKSFLCLKEKQVSALIILTPYWSILFKLMCGTSGVVLRVVLGQRNGKLFHLVYYASLPGSPKAIALPRDRLESHSRKFGQTFCKFRHATFHSAAYRMVQRLWKLLSDWA</sequence>
<feature type="region of interest" description="Disordered" evidence="1">
    <location>
        <begin position="77"/>
        <end position="103"/>
    </location>
</feature>
<name>A0AAF0UGR3_SOLVR</name>
<feature type="domain" description="Reverse transcriptase" evidence="2">
    <location>
        <begin position="148"/>
        <end position="276"/>
    </location>
</feature>